<dbReference type="InterPro" id="IPR045877">
    <property type="entry name" value="ZFP36-like"/>
</dbReference>
<dbReference type="GO" id="GO:0008270">
    <property type="term" value="F:zinc ion binding"/>
    <property type="evidence" value="ECO:0007669"/>
    <property type="project" value="UniProtKB-KW"/>
</dbReference>
<feature type="compositionally biased region" description="Low complexity" evidence="6">
    <location>
        <begin position="204"/>
        <end position="221"/>
    </location>
</feature>
<evidence type="ECO:0000256" key="6">
    <source>
        <dbReference type="SAM" id="MobiDB-lite"/>
    </source>
</evidence>
<proteinExistence type="predicted"/>
<dbReference type="RefSeq" id="XP_005535099.1">
    <property type="nucleotide sequence ID" value="XM_005535042.1"/>
</dbReference>
<feature type="domain" description="C3H1-type" evidence="7">
    <location>
        <begin position="239"/>
        <end position="267"/>
    </location>
</feature>
<protein>
    <recommendedName>
        <fullName evidence="7">C3H1-type domain-containing protein</fullName>
    </recommendedName>
</protein>
<dbReference type="Pfam" id="PF00642">
    <property type="entry name" value="zf-CCCH"/>
    <property type="match status" value="2"/>
</dbReference>
<dbReference type="eggNOG" id="KOG1677">
    <property type="taxonomic scope" value="Eukaryota"/>
</dbReference>
<feature type="region of interest" description="Disordered" evidence="6">
    <location>
        <begin position="156"/>
        <end position="231"/>
    </location>
</feature>
<dbReference type="InterPro" id="IPR036855">
    <property type="entry name" value="Znf_CCCH_sf"/>
</dbReference>
<evidence type="ECO:0000256" key="1">
    <source>
        <dbReference type="ARBA" id="ARBA00022723"/>
    </source>
</evidence>
<dbReference type="FunFam" id="4.10.1000.10:FF:000002">
    <property type="entry name" value="Zinc finger protein 36, C3H1 type-like 1"/>
    <property type="match status" value="1"/>
</dbReference>
<dbReference type="KEGG" id="cme:CYME_CMA121C"/>
<dbReference type="GO" id="GO:0003729">
    <property type="term" value="F:mRNA binding"/>
    <property type="evidence" value="ECO:0007669"/>
    <property type="project" value="InterPro"/>
</dbReference>
<evidence type="ECO:0000256" key="5">
    <source>
        <dbReference type="PROSITE-ProRule" id="PRU00723"/>
    </source>
</evidence>
<feature type="region of interest" description="Disordered" evidence="6">
    <location>
        <begin position="1"/>
        <end position="78"/>
    </location>
</feature>
<feature type="compositionally biased region" description="Low complexity" evidence="6">
    <location>
        <begin position="9"/>
        <end position="18"/>
    </location>
</feature>
<feature type="compositionally biased region" description="Polar residues" evidence="6">
    <location>
        <begin position="617"/>
        <end position="633"/>
    </location>
</feature>
<feature type="zinc finger region" description="C3H1-type" evidence="5">
    <location>
        <begin position="239"/>
        <end position="267"/>
    </location>
</feature>
<dbReference type="OrthoDB" id="410307at2759"/>
<dbReference type="AlphaFoldDB" id="M1VEB5"/>
<dbReference type="HOGENOM" id="CLU_423577_0_0_1"/>
<dbReference type="FunFam" id="4.10.1000.10:FF:000001">
    <property type="entry name" value="zinc finger CCCH domain-containing protein 15-like"/>
    <property type="match status" value="1"/>
</dbReference>
<dbReference type="Proteomes" id="UP000007014">
    <property type="component" value="Chromosome 1"/>
</dbReference>
<dbReference type="Gramene" id="CMA121CT">
    <property type="protein sequence ID" value="CMA121CT"/>
    <property type="gene ID" value="CMA121C"/>
</dbReference>
<reference evidence="8 9" key="1">
    <citation type="journal article" date="2004" name="Nature">
        <title>Genome sequence of the ultrasmall unicellular red alga Cyanidioschyzon merolae 10D.</title>
        <authorList>
            <person name="Matsuzaki M."/>
            <person name="Misumi O."/>
            <person name="Shin-i T."/>
            <person name="Maruyama S."/>
            <person name="Takahara M."/>
            <person name="Miyagishima S."/>
            <person name="Mori T."/>
            <person name="Nishida K."/>
            <person name="Yagisawa F."/>
            <person name="Nishida K."/>
            <person name="Yoshida Y."/>
            <person name="Nishimura Y."/>
            <person name="Nakao S."/>
            <person name="Kobayashi T."/>
            <person name="Momoyama Y."/>
            <person name="Higashiyama T."/>
            <person name="Minoda A."/>
            <person name="Sano M."/>
            <person name="Nomoto H."/>
            <person name="Oishi K."/>
            <person name="Hayashi H."/>
            <person name="Ohta F."/>
            <person name="Nishizaka S."/>
            <person name="Haga S."/>
            <person name="Miura S."/>
            <person name="Morishita T."/>
            <person name="Kabeya Y."/>
            <person name="Terasawa K."/>
            <person name="Suzuki Y."/>
            <person name="Ishii Y."/>
            <person name="Asakawa S."/>
            <person name="Takano H."/>
            <person name="Ohta N."/>
            <person name="Kuroiwa H."/>
            <person name="Tanaka K."/>
            <person name="Shimizu N."/>
            <person name="Sugano S."/>
            <person name="Sato N."/>
            <person name="Nozaki H."/>
            <person name="Ogasawara N."/>
            <person name="Kohara Y."/>
            <person name="Kuroiwa T."/>
        </authorList>
    </citation>
    <scope>NUCLEOTIDE SEQUENCE [LARGE SCALE GENOMIC DNA]</scope>
    <source>
        <strain evidence="8 9">10D</strain>
    </source>
</reference>
<organism evidence="8 9">
    <name type="scientific">Cyanidioschyzon merolae (strain NIES-3377 / 10D)</name>
    <name type="common">Unicellular red alga</name>
    <dbReference type="NCBI Taxonomy" id="280699"/>
    <lineage>
        <taxon>Eukaryota</taxon>
        <taxon>Rhodophyta</taxon>
        <taxon>Bangiophyceae</taxon>
        <taxon>Cyanidiales</taxon>
        <taxon>Cyanidiaceae</taxon>
        <taxon>Cyanidioschyzon</taxon>
    </lineage>
</organism>
<dbReference type="EMBL" id="AP006483">
    <property type="protein sequence ID" value="BAM78813.1"/>
    <property type="molecule type" value="Genomic_DNA"/>
</dbReference>
<dbReference type="OMA" id="MQGARCT"/>
<feature type="compositionally biased region" description="Low complexity" evidence="6">
    <location>
        <begin position="386"/>
        <end position="407"/>
    </location>
</feature>
<dbReference type="Gene3D" id="4.10.1000.10">
    <property type="entry name" value="Zinc finger, CCCH-type"/>
    <property type="match status" value="2"/>
</dbReference>
<evidence type="ECO:0000256" key="2">
    <source>
        <dbReference type="ARBA" id="ARBA00022737"/>
    </source>
</evidence>
<feature type="compositionally biased region" description="Low complexity" evidence="6">
    <location>
        <begin position="47"/>
        <end position="78"/>
    </location>
</feature>
<dbReference type="PROSITE" id="PS50103">
    <property type="entry name" value="ZF_C3H1"/>
    <property type="match status" value="2"/>
</dbReference>
<evidence type="ECO:0000259" key="7">
    <source>
        <dbReference type="PROSITE" id="PS50103"/>
    </source>
</evidence>
<feature type="domain" description="C3H1-type" evidence="7">
    <location>
        <begin position="277"/>
        <end position="305"/>
    </location>
</feature>
<name>M1VEB5_CYAM1</name>
<sequence length="647" mass="67878">MYGSGAGAFAGQEQFAAHASRRTSLEMPLQERATHAAPRGELEAVGQSAASQASPSDAASPAERPKPASSASACSHASVPLWEKRSLPGFRIDTTPVVHTNGKDSGFGIRSGSTLSLASRSDAPGDAVHIPSRRGTLSNLSRANLSEQPFAISPTKKELRSPGALEPNIGRGCSSCRPAHTGNRTPGWGAQSRTSTHETRPEAHPWTTPTAAATAAAAAHPPRTPASAPPIGAHAVNDLYKTELCRSWIETGACRYGSKCQFAHGQEELRPLPRHPKYKTKVCKNFAENGSCPYGSRCRFIHERTRTGSFEGLEPELLAVVTAGSSATPRKLPIFEQLHHSIEIDTARPLGARPATPSRECVSPERQRDRFFGTFVAEPPSPPSPVLSSPVLSSSLPPNCSSSSSSSSSKAAAVSAQTTNALANSWPENPLLPSPGSGACLSLPPSAPEATGKRSEPSDRSQLSPARSVETPNSRPLDATAISYWNWWSAEHSPVSRHALEAAKVLPMDALPLSVKQERVMTWHSMEESLSPITPANIVAGAAAEELPKSVSTTWGSARSLWTAFSAASMPLSATPSTPSPSSSSSSACLSALSSTATLSLKAESGGVADSKERCTAGSQDQGQGQALTPVAGQNTCHGKDAFTWIH</sequence>
<keyword evidence="1 5" id="KW-0479">Metal-binding</keyword>
<keyword evidence="3 5" id="KW-0863">Zinc-finger</keyword>
<keyword evidence="4 5" id="KW-0862">Zinc</keyword>
<evidence type="ECO:0000313" key="9">
    <source>
        <dbReference type="Proteomes" id="UP000007014"/>
    </source>
</evidence>
<accession>M1VEB5</accession>
<feature type="region of interest" description="Disordered" evidence="6">
    <location>
        <begin position="424"/>
        <end position="474"/>
    </location>
</feature>
<evidence type="ECO:0000256" key="4">
    <source>
        <dbReference type="ARBA" id="ARBA00022833"/>
    </source>
</evidence>
<dbReference type="SMART" id="SM00356">
    <property type="entry name" value="ZnF_C3H1"/>
    <property type="match status" value="2"/>
</dbReference>
<feature type="compositionally biased region" description="Polar residues" evidence="6">
    <location>
        <begin position="460"/>
        <end position="474"/>
    </location>
</feature>
<dbReference type="GeneID" id="16992131"/>
<gene>
    <name evidence="8" type="ORF">CYME_CMA121C</name>
</gene>
<dbReference type="SUPFAM" id="SSF90229">
    <property type="entry name" value="CCCH zinc finger"/>
    <property type="match status" value="2"/>
</dbReference>
<dbReference type="InterPro" id="IPR000571">
    <property type="entry name" value="Znf_CCCH"/>
</dbReference>
<keyword evidence="9" id="KW-1185">Reference proteome</keyword>
<keyword evidence="2" id="KW-0677">Repeat</keyword>
<feature type="region of interest" description="Disordered" evidence="6">
    <location>
        <begin position="604"/>
        <end position="633"/>
    </location>
</feature>
<feature type="compositionally biased region" description="Basic and acidic residues" evidence="6">
    <location>
        <begin position="32"/>
        <end position="42"/>
    </location>
</feature>
<evidence type="ECO:0000256" key="3">
    <source>
        <dbReference type="ARBA" id="ARBA00022771"/>
    </source>
</evidence>
<evidence type="ECO:0000313" key="8">
    <source>
        <dbReference type="EMBL" id="BAM78813.1"/>
    </source>
</evidence>
<feature type="region of interest" description="Disordered" evidence="6">
    <location>
        <begin position="374"/>
        <end position="407"/>
    </location>
</feature>
<dbReference type="STRING" id="280699.M1VEB5"/>
<reference evidence="8 9" key="2">
    <citation type="journal article" date="2007" name="BMC Biol.">
        <title>A 100%-complete sequence reveals unusually simple genomic features in the hot-spring red alga Cyanidioschyzon merolae.</title>
        <authorList>
            <person name="Nozaki H."/>
            <person name="Takano H."/>
            <person name="Misumi O."/>
            <person name="Terasawa K."/>
            <person name="Matsuzaki M."/>
            <person name="Maruyama S."/>
            <person name="Nishida K."/>
            <person name="Yagisawa F."/>
            <person name="Yoshida Y."/>
            <person name="Fujiwara T."/>
            <person name="Takio S."/>
            <person name="Tamura K."/>
            <person name="Chung S.J."/>
            <person name="Nakamura S."/>
            <person name="Kuroiwa H."/>
            <person name="Tanaka K."/>
            <person name="Sato N."/>
            <person name="Kuroiwa T."/>
        </authorList>
    </citation>
    <scope>NUCLEOTIDE SEQUENCE [LARGE SCALE GENOMIC DNA]</scope>
    <source>
        <strain evidence="8 9">10D</strain>
    </source>
</reference>
<feature type="zinc finger region" description="C3H1-type" evidence="5">
    <location>
        <begin position="277"/>
        <end position="305"/>
    </location>
</feature>
<dbReference type="PANTHER" id="PTHR12547">
    <property type="entry name" value="CCCH ZINC FINGER/TIS11-RELATED"/>
    <property type="match status" value="1"/>
</dbReference>